<evidence type="ECO:0000313" key="13">
    <source>
        <dbReference type="EMBL" id="GGX66759.1"/>
    </source>
</evidence>
<sequence length="250" mass="27244">MPDFLKTSDGHYIAYEKTDGHGALADAPTLIWCGGLKSDMEGGKATHLHTWAQARGRAFIRFDYFGHGQSSGDFIDGTMTRWAADIGRVRDRLTTGPVILIGSSMGGWAALLTAIANTPRTAGLVLINPAPDFTEKLTVAGWSEAQIKALENDGVVYEPSGYDEPYAYSKALIEDGRARQILDMPIPVTCPVRILQGYEDTVVPWTHSKRLIDMLTSKDVTYTLVAGGDHSLSRESDLRLIETAIESLSV</sequence>
<dbReference type="Gene3D" id="3.40.50.1820">
    <property type="entry name" value="alpha/beta hydrolase"/>
    <property type="match status" value="1"/>
</dbReference>
<organism evidence="13 14">
    <name type="scientific">Litorimonas cladophorae</name>
    <dbReference type="NCBI Taxonomy" id="1220491"/>
    <lineage>
        <taxon>Bacteria</taxon>
        <taxon>Pseudomonadati</taxon>
        <taxon>Pseudomonadota</taxon>
        <taxon>Alphaproteobacteria</taxon>
        <taxon>Maricaulales</taxon>
        <taxon>Robiginitomaculaceae</taxon>
    </lineage>
</organism>
<reference evidence="13 14" key="1">
    <citation type="journal article" date="2014" name="Int. J. Syst. Evol. Microbiol.">
        <title>Complete genome sequence of Corynebacterium casei LMG S-19264T (=DSM 44701T), isolated from a smear-ripened cheese.</title>
        <authorList>
            <consortium name="US DOE Joint Genome Institute (JGI-PGF)"/>
            <person name="Walter F."/>
            <person name="Albersmeier A."/>
            <person name="Kalinowski J."/>
            <person name="Ruckert C."/>
        </authorList>
    </citation>
    <scope>NUCLEOTIDE SEQUENCE [LARGE SCALE GENOMIC DNA]</scope>
    <source>
        <strain evidence="13 14">KCTC 23968</strain>
    </source>
</reference>
<proteinExistence type="predicted"/>
<evidence type="ECO:0000256" key="8">
    <source>
        <dbReference type="ARBA" id="ARBA00042704"/>
    </source>
</evidence>
<evidence type="ECO:0000256" key="1">
    <source>
        <dbReference type="ARBA" id="ARBA00012423"/>
    </source>
</evidence>
<dbReference type="InterPro" id="IPR052382">
    <property type="entry name" value="ABHD10_acyl-thioesterase"/>
</dbReference>
<comment type="catalytic activity">
    <reaction evidence="11">
        <text>mycophenolic acid O-acyl-beta-D-glucuronide + H2O = mycophenolate + D-glucuronate + H(+)</text>
        <dbReference type="Rhea" id="RHEA:34179"/>
        <dbReference type="ChEBI" id="CHEBI:15377"/>
        <dbReference type="ChEBI" id="CHEBI:15378"/>
        <dbReference type="ChEBI" id="CHEBI:58720"/>
        <dbReference type="ChEBI" id="CHEBI:62932"/>
        <dbReference type="ChEBI" id="CHEBI:66982"/>
        <dbReference type="EC" id="3.1.1.93"/>
    </reaction>
    <physiologicalReaction direction="left-to-right" evidence="11">
        <dbReference type="Rhea" id="RHEA:34180"/>
    </physiologicalReaction>
</comment>
<dbReference type="InterPro" id="IPR000073">
    <property type="entry name" value="AB_hydrolase_1"/>
</dbReference>
<evidence type="ECO:0000256" key="10">
    <source>
        <dbReference type="ARBA" id="ARBA00047409"/>
    </source>
</evidence>
<dbReference type="GO" id="GO:0016787">
    <property type="term" value="F:hydrolase activity"/>
    <property type="evidence" value="ECO:0007669"/>
    <property type="project" value="UniProtKB-KW"/>
</dbReference>
<keyword evidence="2 13" id="KW-0378">Hydrolase</keyword>
<accession>A0A918KMN8</accession>
<evidence type="ECO:0000313" key="14">
    <source>
        <dbReference type="Proteomes" id="UP000600865"/>
    </source>
</evidence>
<comment type="catalytic activity">
    <reaction evidence="10">
        <text>S-hexadecanoyl-L-cysteinyl-[protein] + H2O = L-cysteinyl-[protein] + hexadecanoate + H(+)</text>
        <dbReference type="Rhea" id="RHEA:19233"/>
        <dbReference type="Rhea" id="RHEA-COMP:10131"/>
        <dbReference type="Rhea" id="RHEA-COMP:11032"/>
        <dbReference type="ChEBI" id="CHEBI:7896"/>
        <dbReference type="ChEBI" id="CHEBI:15377"/>
        <dbReference type="ChEBI" id="CHEBI:15378"/>
        <dbReference type="ChEBI" id="CHEBI:29950"/>
        <dbReference type="ChEBI" id="CHEBI:74151"/>
        <dbReference type="EC" id="3.1.2.22"/>
    </reaction>
    <physiologicalReaction direction="left-to-right" evidence="10">
        <dbReference type="Rhea" id="RHEA:19234"/>
    </physiologicalReaction>
</comment>
<keyword evidence="14" id="KW-1185">Reference proteome</keyword>
<dbReference type="Proteomes" id="UP000600865">
    <property type="component" value="Unassembled WGS sequence"/>
</dbReference>
<protein>
    <recommendedName>
        <fullName evidence="5">Palmitoyl-protein thioesterase ABHD10, mitochondrial</fullName>
        <ecNumber evidence="4">3.1.1.93</ecNumber>
        <ecNumber evidence="1">3.1.2.22</ecNumber>
    </recommendedName>
    <alternativeName>
        <fullName evidence="7">Acyl-protein thioesterase ABHD10</fullName>
    </alternativeName>
    <alternativeName>
        <fullName evidence="8">Alpha/beta hydrolase domain-containing protein 10</fullName>
    </alternativeName>
    <alternativeName>
        <fullName evidence="6">Mycophenolic acid acyl-glucuronide esterase, mitochondrial</fullName>
    </alternativeName>
</protein>
<dbReference type="EC" id="3.1.1.93" evidence="4"/>
<evidence type="ECO:0000256" key="3">
    <source>
        <dbReference type="ARBA" id="ARBA00022946"/>
    </source>
</evidence>
<dbReference type="EMBL" id="BMYV01000002">
    <property type="protein sequence ID" value="GGX66759.1"/>
    <property type="molecule type" value="Genomic_DNA"/>
</dbReference>
<dbReference type="RefSeq" id="WP_189583928.1">
    <property type="nucleotide sequence ID" value="NZ_BMYV01000002.1"/>
</dbReference>
<evidence type="ECO:0000256" key="11">
    <source>
        <dbReference type="ARBA" id="ARBA00047972"/>
    </source>
</evidence>
<evidence type="ECO:0000256" key="4">
    <source>
        <dbReference type="ARBA" id="ARBA00039132"/>
    </source>
</evidence>
<keyword evidence="3" id="KW-0809">Transit peptide</keyword>
<evidence type="ECO:0000256" key="9">
    <source>
        <dbReference type="ARBA" id="ARBA00046047"/>
    </source>
</evidence>
<evidence type="ECO:0000256" key="7">
    <source>
        <dbReference type="ARBA" id="ARBA00042645"/>
    </source>
</evidence>
<evidence type="ECO:0000256" key="6">
    <source>
        <dbReference type="ARBA" id="ARBA00041520"/>
    </source>
</evidence>
<dbReference type="InterPro" id="IPR029058">
    <property type="entry name" value="AB_hydrolase_fold"/>
</dbReference>
<gene>
    <name evidence="13" type="ORF">GCM10011309_15480</name>
</gene>
<dbReference type="EC" id="3.1.2.22" evidence="1"/>
<name>A0A918KMN8_9PROT</name>
<dbReference type="PANTHER" id="PTHR16138:SF7">
    <property type="entry name" value="PALMITOYL-PROTEIN THIOESTERASE ABHD10, MITOCHONDRIAL"/>
    <property type="match status" value="1"/>
</dbReference>
<dbReference type="SUPFAM" id="SSF53474">
    <property type="entry name" value="alpha/beta-Hydrolases"/>
    <property type="match status" value="1"/>
</dbReference>
<dbReference type="Pfam" id="PF12697">
    <property type="entry name" value="Abhydrolase_6"/>
    <property type="match status" value="1"/>
</dbReference>
<evidence type="ECO:0000256" key="5">
    <source>
        <dbReference type="ARBA" id="ARBA00039314"/>
    </source>
</evidence>
<evidence type="ECO:0000259" key="12">
    <source>
        <dbReference type="Pfam" id="PF12697"/>
    </source>
</evidence>
<comment type="function">
    <text evidence="9">Acts as an acyl-protein thioesterase that hydrolyzes fatty acids from acylated residues in proteins. Regulates the mitochondrial S-depalmitoylation of the nucleophilic active site residue of peroxiredoxin-5/PRDX5, a key antioxidant protein, therefore modulating mitochondrial antioxidant ability. Also catalyzes the deglucuronidation of mycophenolic acid acyl-glucuronide, an active metabolite of the immunosuppressant drug mycophenolate.</text>
</comment>
<dbReference type="PANTHER" id="PTHR16138">
    <property type="entry name" value="MYCOPHENOLIC ACID ACYL-GLUCURONIDE ESTERASE, MITOCHONDRIAL"/>
    <property type="match status" value="1"/>
</dbReference>
<evidence type="ECO:0000256" key="2">
    <source>
        <dbReference type="ARBA" id="ARBA00022801"/>
    </source>
</evidence>
<dbReference type="AlphaFoldDB" id="A0A918KMN8"/>
<comment type="caution">
    <text evidence="13">The sequence shown here is derived from an EMBL/GenBank/DDBJ whole genome shotgun (WGS) entry which is preliminary data.</text>
</comment>
<feature type="domain" description="AB hydrolase-1" evidence="12">
    <location>
        <begin position="51"/>
        <end position="233"/>
    </location>
</feature>